<dbReference type="PANTHER" id="PTHR10728">
    <property type="entry name" value="CYTOSOLIC PHOSPHOLIPASE A2"/>
    <property type="match status" value="1"/>
</dbReference>
<dbReference type="OrthoDB" id="4084751at2759"/>
<keyword evidence="5 9" id="KW-0442">Lipid degradation</keyword>
<dbReference type="PANTHER" id="PTHR10728:SF33">
    <property type="entry name" value="LYSOPHOSPHOLIPASE 1-RELATED"/>
    <property type="match status" value="1"/>
</dbReference>
<dbReference type="GO" id="GO:0005783">
    <property type="term" value="C:endoplasmic reticulum"/>
    <property type="evidence" value="ECO:0007669"/>
    <property type="project" value="TreeGrafter"/>
</dbReference>
<evidence type="ECO:0000259" key="12">
    <source>
        <dbReference type="PROSITE" id="PS51210"/>
    </source>
</evidence>
<evidence type="ECO:0000256" key="3">
    <source>
        <dbReference type="ARBA" id="ARBA00022729"/>
    </source>
</evidence>
<dbReference type="Pfam" id="PF01735">
    <property type="entry name" value="PLA2_B"/>
    <property type="match status" value="1"/>
</dbReference>
<dbReference type="Gene3D" id="3.40.1090.10">
    <property type="entry name" value="Cytosolic phospholipase A2 catalytic domain"/>
    <property type="match status" value="1"/>
</dbReference>
<dbReference type="EC" id="3.1.1.5" evidence="2 10"/>
<dbReference type="SMART" id="SM00022">
    <property type="entry name" value="PLAc"/>
    <property type="match status" value="1"/>
</dbReference>
<organism evidence="13 14">
    <name type="scientific">Claviceps pusilla</name>
    <dbReference type="NCBI Taxonomy" id="123648"/>
    <lineage>
        <taxon>Eukaryota</taxon>
        <taxon>Fungi</taxon>
        <taxon>Dikarya</taxon>
        <taxon>Ascomycota</taxon>
        <taxon>Pezizomycotina</taxon>
        <taxon>Sordariomycetes</taxon>
        <taxon>Hypocreomycetidae</taxon>
        <taxon>Hypocreales</taxon>
        <taxon>Clavicipitaceae</taxon>
        <taxon>Claviceps</taxon>
    </lineage>
</organism>
<keyword evidence="3" id="KW-0732">Signal</keyword>
<evidence type="ECO:0000313" key="14">
    <source>
        <dbReference type="Proteomes" id="UP000748025"/>
    </source>
</evidence>
<evidence type="ECO:0000256" key="6">
    <source>
        <dbReference type="ARBA" id="ARBA00023098"/>
    </source>
</evidence>
<proteinExistence type="inferred from homology"/>
<reference evidence="13" key="1">
    <citation type="journal article" date="2020" name="bioRxiv">
        <title>Whole genome comparisons of ergot fungi reveals the divergence and evolution of species within the genus Claviceps are the result of varying mechanisms driving genome evolution and host range expansion.</title>
        <authorList>
            <person name="Wyka S.A."/>
            <person name="Mondo S.J."/>
            <person name="Liu M."/>
            <person name="Dettman J."/>
            <person name="Nalam V."/>
            <person name="Broders K.D."/>
        </authorList>
    </citation>
    <scope>NUCLEOTIDE SEQUENCE</scope>
    <source>
        <strain evidence="13">CCC 602</strain>
    </source>
</reference>
<comment type="similarity">
    <text evidence="1 10">Belongs to the lysophospholipase family.</text>
</comment>
<dbReference type="FunFam" id="3.40.1090.10:FF:000010">
    <property type="entry name" value="Lysophospholipase"/>
    <property type="match status" value="1"/>
</dbReference>
<name>A0A9P7N1Z4_9HYPO</name>
<feature type="domain" description="PLA2c" evidence="12">
    <location>
        <begin position="93"/>
        <end position="641"/>
    </location>
</feature>
<evidence type="ECO:0000256" key="10">
    <source>
        <dbReference type="RuleBase" id="RU362103"/>
    </source>
</evidence>
<feature type="non-terminal residue" evidence="13">
    <location>
        <position position="1"/>
    </location>
</feature>
<dbReference type="GO" id="GO:0004623">
    <property type="term" value="F:phospholipase A2 activity"/>
    <property type="evidence" value="ECO:0007669"/>
    <property type="project" value="TreeGrafter"/>
</dbReference>
<feature type="region of interest" description="Disordered" evidence="11">
    <location>
        <begin position="1"/>
        <end position="21"/>
    </location>
</feature>
<evidence type="ECO:0000256" key="1">
    <source>
        <dbReference type="ARBA" id="ARBA00008780"/>
    </source>
</evidence>
<evidence type="ECO:0000256" key="7">
    <source>
        <dbReference type="ARBA" id="ARBA00023180"/>
    </source>
</evidence>
<dbReference type="EMBL" id="SRPW01003640">
    <property type="protein sequence ID" value="KAG5986430.1"/>
    <property type="molecule type" value="Genomic_DNA"/>
</dbReference>
<accession>A0A9P7N1Z4</accession>
<keyword evidence="7" id="KW-0325">Glycoprotein</keyword>
<keyword evidence="6 9" id="KW-0443">Lipid metabolism</keyword>
<evidence type="ECO:0000256" key="8">
    <source>
        <dbReference type="ARBA" id="ARBA00049531"/>
    </source>
</evidence>
<evidence type="ECO:0000313" key="13">
    <source>
        <dbReference type="EMBL" id="KAG5986430.1"/>
    </source>
</evidence>
<evidence type="ECO:0000256" key="9">
    <source>
        <dbReference type="PROSITE-ProRule" id="PRU00555"/>
    </source>
</evidence>
<dbReference type="Proteomes" id="UP000748025">
    <property type="component" value="Unassembled WGS sequence"/>
</dbReference>
<comment type="catalytic activity">
    <reaction evidence="8 10">
        <text>a 1-acyl-sn-glycero-3-phosphocholine + H2O = sn-glycerol 3-phosphocholine + a fatty acid + H(+)</text>
        <dbReference type="Rhea" id="RHEA:15177"/>
        <dbReference type="ChEBI" id="CHEBI:15377"/>
        <dbReference type="ChEBI" id="CHEBI:15378"/>
        <dbReference type="ChEBI" id="CHEBI:16870"/>
        <dbReference type="ChEBI" id="CHEBI:28868"/>
        <dbReference type="ChEBI" id="CHEBI:58168"/>
        <dbReference type="EC" id="3.1.1.5"/>
    </reaction>
</comment>
<dbReference type="PROSITE" id="PS51210">
    <property type="entry name" value="PLA2C"/>
    <property type="match status" value="1"/>
</dbReference>
<evidence type="ECO:0000256" key="4">
    <source>
        <dbReference type="ARBA" id="ARBA00022801"/>
    </source>
</evidence>
<protein>
    <recommendedName>
        <fullName evidence="2 10">Lysophospholipase</fullName>
        <ecNumber evidence="2 10">3.1.1.5</ecNumber>
    </recommendedName>
</protein>
<evidence type="ECO:0000256" key="11">
    <source>
        <dbReference type="SAM" id="MobiDB-lite"/>
    </source>
</evidence>
<dbReference type="AlphaFoldDB" id="A0A9P7N1Z4"/>
<sequence>LTAIAQNLHPRTPIAERAPSSSWRRRHRFAQMAIARHFSMLLLAAASALLSAPAAAAAVAAGADSQALAIRQSDLIQRATDQSPNGYAPSHVACPGSSPKVRDGDRLSTQELEWIPKRRNETIAPMRSLLKRMAIPGLDVDKYLAGVETDPTALPNIGLALSGGGYRAMLNGAGAIAAWDSRSTGSDAPGNLGGLLQSATYLSALSGGSWLVGSLYANNFTSVQDAVHSPEIWRLGDSILKGPEQYSLIQYYSTILDQVSDKHKAGFHISITDYWGRMLSYQLVNATNGGPGFTFSSIADDVEFAAGRAPLPLIVADARNPNEKIVSSNSTVYEFSPWEMGSYDPSLQGFVPLRYVGSNFTNGSLVAGADNPCVVGFDNAGFIMGTSSSLFNQIILYLKDGNSNYVPEDTPKFIVEALTSLLNSLGEDNDDIADWTPNPFKGWNPARNPSANESRLTLVDGGEDLQNIPYHPHLMPGRHVDVVFSVDSSADTESSWPDGASAIATYERSLNRTISNGTAFPAVPGKDTFQNLGLNARPAFFGCDSANLTSPGPLIVYIPNYPYIYHSNISTFQMSIKTPERDAIIQNGWAVATQLNSTRDPAWATCVGCAMLARSFDRTKTPVPPKCKECFATYCWDGTLNETKPAPYAPDYYSKPISVDTASAAPPHKHHHHLGIRSVAAFSYLSMLFSSFL</sequence>
<gene>
    <name evidence="13" type="ORF">E4U43_005513</name>
</gene>
<evidence type="ECO:0000256" key="5">
    <source>
        <dbReference type="ARBA" id="ARBA00022963"/>
    </source>
</evidence>
<dbReference type="GO" id="GO:0005829">
    <property type="term" value="C:cytosol"/>
    <property type="evidence" value="ECO:0007669"/>
    <property type="project" value="TreeGrafter"/>
</dbReference>
<feature type="region of interest" description="Disordered" evidence="11">
    <location>
        <begin position="80"/>
        <end position="106"/>
    </location>
</feature>
<dbReference type="InterPro" id="IPR016035">
    <property type="entry name" value="Acyl_Trfase/lysoPLipase"/>
</dbReference>
<comment type="caution">
    <text evidence="13">The sequence shown here is derived from an EMBL/GenBank/DDBJ whole genome shotgun (WGS) entry which is preliminary data.</text>
</comment>
<evidence type="ECO:0000256" key="2">
    <source>
        <dbReference type="ARBA" id="ARBA00013274"/>
    </source>
</evidence>
<keyword evidence="14" id="KW-1185">Reference proteome</keyword>
<dbReference type="InterPro" id="IPR002642">
    <property type="entry name" value="LysoPLipase_cat_dom"/>
</dbReference>
<dbReference type="SUPFAM" id="SSF52151">
    <property type="entry name" value="FabD/lysophospholipase-like"/>
    <property type="match status" value="1"/>
</dbReference>
<keyword evidence="4 9" id="KW-0378">Hydrolase</keyword>
<dbReference type="GO" id="GO:0046475">
    <property type="term" value="P:glycerophospholipid catabolic process"/>
    <property type="evidence" value="ECO:0007669"/>
    <property type="project" value="TreeGrafter"/>
</dbReference>
<dbReference type="GO" id="GO:0004622">
    <property type="term" value="F:phosphatidylcholine lysophospholipase activity"/>
    <property type="evidence" value="ECO:0007669"/>
    <property type="project" value="UniProtKB-EC"/>
</dbReference>